<dbReference type="InterPro" id="IPR056764">
    <property type="entry name" value="LbH_EIF2B3/5"/>
</dbReference>
<evidence type="ECO:0000259" key="8">
    <source>
        <dbReference type="PROSITE" id="PS51363"/>
    </source>
</evidence>
<sequence>MAPRKGPPQEVADEEAQGPLQAILLADSFAQKFKPITLERPKMLLPVANVPMIDYTLEWLASAGVEDVLVFCCAHARQIQAYIETSKWKKQPNFHVTPIVSHNSMSAGEALRLIDEKNLIRNDFILISGDTISNMSLDAVLAEHKARRAKDKQAIMTMVVKQAKPDPVTHLTRLGNEELLAAIDPQTKQLLLYDHGKESGGREGSKGGQYLGLERAMFEGRQAVQLRTDLEDCFIDICAPEVLMLFTDNFDYQHLRRDFVKGLLSDEIMGNKIYTYELTREYAARIDNLRSYDTVSKDVIHRWAYPFVLDTMFGNRPVNVKLGRTNIYKEEDLKIARTAVIGENTVLGEKTVVGERTIIQNSVIGSNCVIGANVRIYGSYVWNDVKIGNGAVLTSAVVCDNVLVKDKAVVEPGAVLSFKVEVGGGFRVPAYSRISMLAQPMEDDDSDEELEYDQAGVGGADAHKGSDDEESEGAAVVPISWNPEEVGVAGKGCRWAMVREGAEDDEWKQSVAPIPAAKLADLAAAAAEDNSRDENAMDVSRSARASAQGDEETDEEDQDSEFLKEVGGTFRRGVVEKIKQENVQLEINGLKLAYNKTFAECASGVFKTMLVMTLEGKPASPAATLTALKKLLTQWGSLLKKFLTGEEDEAEVLLTLEEACEEKPTRDFGPLFAKVAQLLYDEDVLSEEGLFQWEGEKRYADESDKKYLNQCKIFLTWLREADEESEEESDDDSPLPAKAKAAAAPVEHSEDEDEADVADVSGEKARVSRADSPESRSPTTSISGDHAGSPGPQKAKGSAGRKQAEVEGPSVKRDLSFQLQDLEDDEARRNGETTDEEEEEVLSEVGSAGKRGGALAKVAEEEEREGPTTLPPSSIDYENDGKYLKGSASSEDEETREVRQPIKHDQAVDRRKSGDSQSVQSRGPDESLRDA</sequence>
<dbReference type="GO" id="GO:0005085">
    <property type="term" value="F:guanyl-nucleotide exchange factor activity"/>
    <property type="evidence" value="ECO:0000318"/>
    <property type="project" value="GO_Central"/>
</dbReference>
<dbReference type="PROSITE" id="PS51363">
    <property type="entry name" value="W2"/>
    <property type="match status" value="1"/>
</dbReference>
<evidence type="ECO:0000256" key="2">
    <source>
        <dbReference type="ARBA" id="ARBA00007878"/>
    </source>
</evidence>
<feature type="compositionally biased region" description="Basic and acidic residues" evidence="7">
    <location>
        <begin position="802"/>
        <end position="815"/>
    </location>
</feature>
<evidence type="ECO:0000256" key="3">
    <source>
        <dbReference type="ARBA" id="ARBA00022490"/>
    </source>
</evidence>
<feature type="region of interest" description="Disordered" evidence="7">
    <location>
        <begin position="525"/>
        <end position="563"/>
    </location>
</feature>
<dbReference type="CDD" id="cd04197">
    <property type="entry name" value="eIF-2B_epsilon_N"/>
    <property type="match status" value="1"/>
</dbReference>
<proteinExistence type="inferred from homology"/>
<dbReference type="STRING" id="105231.A0A0U9HIS8"/>
<dbReference type="OMA" id="LAQSCKI"/>
<dbReference type="GO" id="GO:0031369">
    <property type="term" value="F:translation initiation factor binding"/>
    <property type="evidence" value="ECO:0000318"/>
    <property type="project" value="GO_Central"/>
</dbReference>
<feature type="domain" description="W2" evidence="8">
    <location>
        <begin position="556"/>
        <end position="728"/>
    </location>
</feature>
<dbReference type="AlphaFoldDB" id="A0A0U9HIS8"/>
<dbReference type="GO" id="GO:0005851">
    <property type="term" value="C:eukaryotic translation initiation factor 2B complex"/>
    <property type="evidence" value="ECO:0000318"/>
    <property type="project" value="GO_Central"/>
</dbReference>
<dbReference type="Gene3D" id="1.25.40.180">
    <property type="match status" value="1"/>
</dbReference>
<comment type="subunit">
    <text evidence="6">Component of the translation initiation factor 2B (eIF2B) complex which is a heterodecamer of two sets of five different subunits: alpha, beta, gamma, delta and epsilon. Subunits alpha, beta and delta comprise a regulatory subcomplex and subunits epsilon and gamma comprise a catalytic subcomplex. Within the complex, the hexameric regulatory complex resides at the center, with the two heterodimeric catalytic subcomplexes bound on opposite sides.</text>
</comment>
<organism evidence="9 10">
    <name type="scientific">Klebsormidium nitens</name>
    <name type="common">Green alga</name>
    <name type="synonym">Ulothrix nitens</name>
    <dbReference type="NCBI Taxonomy" id="105231"/>
    <lineage>
        <taxon>Eukaryota</taxon>
        <taxon>Viridiplantae</taxon>
        <taxon>Streptophyta</taxon>
        <taxon>Klebsormidiophyceae</taxon>
        <taxon>Klebsormidiales</taxon>
        <taxon>Klebsormidiaceae</taxon>
        <taxon>Klebsormidium</taxon>
    </lineage>
</organism>
<feature type="region of interest" description="Disordered" evidence="7">
    <location>
        <begin position="722"/>
        <end position="931"/>
    </location>
</feature>
<evidence type="ECO:0000313" key="10">
    <source>
        <dbReference type="Proteomes" id="UP000054558"/>
    </source>
</evidence>
<dbReference type="SUPFAM" id="SSF48371">
    <property type="entry name" value="ARM repeat"/>
    <property type="match status" value="1"/>
</dbReference>
<comment type="similarity">
    <text evidence="2">Belongs to the eIF-2B gamma/epsilon subunits family.</text>
</comment>
<dbReference type="PANTHER" id="PTHR45887:SF1">
    <property type="entry name" value="TRANSLATION INITIATION FACTOR EIF-2B SUBUNIT EPSILON"/>
    <property type="match status" value="1"/>
</dbReference>
<gene>
    <name evidence="9" type="ORF">KFL_000570210</name>
</gene>
<dbReference type="Pfam" id="PF02020">
    <property type="entry name" value="W2"/>
    <property type="match status" value="1"/>
</dbReference>
<feature type="compositionally biased region" description="Basic and acidic residues" evidence="7">
    <location>
        <begin position="761"/>
        <end position="774"/>
    </location>
</feature>
<keyword evidence="3" id="KW-0963">Cytoplasm</keyword>
<dbReference type="InterPro" id="IPR016024">
    <property type="entry name" value="ARM-type_fold"/>
</dbReference>
<feature type="compositionally biased region" description="Acidic residues" evidence="7">
    <location>
        <begin position="833"/>
        <end position="842"/>
    </location>
</feature>
<accession>A0A0U9HIS8</accession>
<dbReference type="Proteomes" id="UP000054558">
    <property type="component" value="Unassembled WGS sequence"/>
</dbReference>
<keyword evidence="10" id="KW-1185">Reference proteome</keyword>
<dbReference type="OrthoDB" id="424572at2759"/>
<keyword evidence="9" id="KW-0648">Protein biosynthesis</keyword>
<dbReference type="FunFam" id="1.25.40.180:FF:000022">
    <property type="entry name" value="Translation initiation factor eIF-2B epsilon subunit"/>
    <property type="match status" value="1"/>
</dbReference>
<dbReference type="InterPro" id="IPR035543">
    <property type="entry name" value="eIF-2B_epsilon_N"/>
</dbReference>
<dbReference type="GO" id="GO:0005829">
    <property type="term" value="C:cytosol"/>
    <property type="evidence" value="ECO:0007669"/>
    <property type="project" value="UniProtKB-SubCell"/>
</dbReference>
<dbReference type="EMBL" id="DF237006">
    <property type="protein sequence ID" value="GAQ80574.1"/>
    <property type="molecule type" value="Genomic_DNA"/>
</dbReference>
<evidence type="ECO:0000313" key="9">
    <source>
        <dbReference type="EMBL" id="GAQ80574.1"/>
    </source>
</evidence>
<dbReference type="GO" id="GO:0003743">
    <property type="term" value="F:translation initiation factor activity"/>
    <property type="evidence" value="ECO:0000318"/>
    <property type="project" value="GO_Central"/>
</dbReference>
<dbReference type="Pfam" id="PF00483">
    <property type="entry name" value="NTP_transferase"/>
    <property type="match status" value="1"/>
</dbReference>
<evidence type="ECO:0000256" key="5">
    <source>
        <dbReference type="ARBA" id="ARBA00044345"/>
    </source>
</evidence>
<evidence type="ECO:0000256" key="4">
    <source>
        <dbReference type="ARBA" id="ARBA00044144"/>
    </source>
</evidence>
<evidence type="ECO:0000256" key="6">
    <source>
        <dbReference type="ARBA" id="ARBA00046432"/>
    </source>
</evidence>
<dbReference type="InterPro" id="IPR029044">
    <property type="entry name" value="Nucleotide-diphossugar_trans"/>
</dbReference>
<feature type="compositionally biased region" description="Acidic residues" evidence="7">
    <location>
        <begin position="722"/>
        <end position="733"/>
    </location>
</feature>
<comment type="subcellular location">
    <subcellularLocation>
        <location evidence="1">Cytoplasm</location>
        <location evidence="1">Cytosol</location>
    </subcellularLocation>
</comment>
<reference evidence="9 10" key="1">
    <citation type="journal article" date="2014" name="Nat. Commun.">
        <title>Klebsormidium flaccidum genome reveals primary factors for plant terrestrial adaptation.</title>
        <authorList>
            <person name="Hori K."/>
            <person name="Maruyama F."/>
            <person name="Fujisawa T."/>
            <person name="Togashi T."/>
            <person name="Yamamoto N."/>
            <person name="Seo M."/>
            <person name="Sato S."/>
            <person name="Yamada T."/>
            <person name="Mori H."/>
            <person name="Tajima N."/>
            <person name="Moriyama T."/>
            <person name="Ikeuchi M."/>
            <person name="Watanabe M."/>
            <person name="Wada H."/>
            <person name="Kobayashi K."/>
            <person name="Saito M."/>
            <person name="Masuda T."/>
            <person name="Sasaki-Sekimoto Y."/>
            <person name="Mashiguchi K."/>
            <person name="Awai K."/>
            <person name="Shimojima M."/>
            <person name="Masuda S."/>
            <person name="Iwai M."/>
            <person name="Nobusawa T."/>
            <person name="Narise T."/>
            <person name="Kondo S."/>
            <person name="Saito H."/>
            <person name="Sato R."/>
            <person name="Murakawa M."/>
            <person name="Ihara Y."/>
            <person name="Oshima-Yamada Y."/>
            <person name="Ohtaka K."/>
            <person name="Satoh M."/>
            <person name="Sonobe K."/>
            <person name="Ishii M."/>
            <person name="Ohtani R."/>
            <person name="Kanamori-Sato M."/>
            <person name="Honoki R."/>
            <person name="Miyazaki D."/>
            <person name="Mochizuki H."/>
            <person name="Umetsu J."/>
            <person name="Higashi K."/>
            <person name="Shibata D."/>
            <person name="Kamiya Y."/>
            <person name="Sato N."/>
            <person name="Nakamura Y."/>
            <person name="Tabata S."/>
            <person name="Ida S."/>
            <person name="Kurokawa K."/>
            <person name="Ohta H."/>
        </authorList>
    </citation>
    <scope>NUCLEOTIDE SEQUENCE [LARGE SCALE GENOMIC DNA]</scope>
    <source>
        <strain evidence="9 10">NIES-2285</strain>
    </source>
</reference>
<dbReference type="InterPro" id="IPR003307">
    <property type="entry name" value="W2_domain"/>
</dbReference>
<feature type="compositionally biased region" description="Basic and acidic residues" evidence="7">
    <location>
        <begin position="896"/>
        <end position="914"/>
    </location>
</feature>
<protein>
    <recommendedName>
        <fullName evidence="4">Translation initiation factor eIF2B subunit epsilon</fullName>
    </recommendedName>
    <alternativeName>
        <fullName evidence="5">eIF2B GDP-GTP exchange factor subunit epsilon</fullName>
    </alternativeName>
</protein>
<keyword evidence="9" id="KW-0396">Initiation factor</keyword>
<dbReference type="SUPFAM" id="SSF53448">
    <property type="entry name" value="Nucleotide-diphospho-sugar transferases"/>
    <property type="match status" value="1"/>
</dbReference>
<evidence type="ECO:0000256" key="1">
    <source>
        <dbReference type="ARBA" id="ARBA00004514"/>
    </source>
</evidence>
<name>A0A0U9HIS8_KLENI</name>
<dbReference type="SMART" id="SM00515">
    <property type="entry name" value="eIF5C"/>
    <property type="match status" value="1"/>
</dbReference>
<dbReference type="FunFam" id="3.90.550.10:FF:000106">
    <property type="entry name" value="Translation initiation factor eIF-2B subunit epsilon"/>
    <property type="match status" value="1"/>
</dbReference>
<feature type="compositionally biased region" description="Low complexity" evidence="7">
    <location>
        <begin position="737"/>
        <end position="746"/>
    </location>
</feature>
<dbReference type="CDD" id="cd11558">
    <property type="entry name" value="W2_eIF2B_epsilon"/>
    <property type="match status" value="1"/>
</dbReference>
<dbReference type="InterPro" id="IPR051956">
    <property type="entry name" value="eIF2B_epsilon"/>
</dbReference>
<dbReference type="PANTHER" id="PTHR45887">
    <property type="entry name" value="TRANSLATION INITIATION FACTOR EIF-2B SUBUNIT EPSILON"/>
    <property type="match status" value="1"/>
</dbReference>
<dbReference type="Gene3D" id="3.90.550.10">
    <property type="entry name" value="Spore Coat Polysaccharide Biosynthesis Protein SpsA, Chain A"/>
    <property type="match status" value="1"/>
</dbReference>
<dbReference type="Pfam" id="PF25084">
    <property type="entry name" value="LbH_EIF2B"/>
    <property type="match status" value="1"/>
</dbReference>
<dbReference type="Gene3D" id="2.160.10.10">
    <property type="entry name" value="Hexapeptide repeat proteins"/>
    <property type="match status" value="1"/>
</dbReference>
<evidence type="ECO:0000256" key="7">
    <source>
        <dbReference type="SAM" id="MobiDB-lite"/>
    </source>
</evidence>
<dbReference type="InterPro" id="IPR005835">
    <property type="entry name" value="NTP_transferase_dom"/>
</dbReference>
<feature type="compositionally biased region" description="Acidic residues" evidence="7">
    <location>
        <begin position="549"/>
        <end position="560"/>
    </location>
</feature>
<dbReference type="InterPro" id="IPR044123">
    <property type="entry name" value="W2_eIF2B_epsilon"/>
</dbReference>